<dbReference type="PANTHER" id="PTHR33908:SF11">
    <property type="entry name" value="MEMBRANE PROTEIN"/>
    <property type="match status" value="1"/>
</dbReference>
<sequence length="457" mass="51926">MAKKLDEMLQNPKKVLIGIFVVSVLLRVITGIVFFGNEIQALPGTFDEVSYHNLALRVMDGHGFSFGEKWWPGTAANEPTAHWSYLYTIYLVVIYSLLGPNPLIARILQAIIVGVVMPWLLYRLSFRLFAPSARGEGMFIASPNVQRAQRIALLAAAIGAVYIYFFYYTASLVTEGFYITGILWSFDTAVSIVQSQKVSTKHWAVLGLAMGITVLLRQLFLLFLPFLLLWMWWAKRPRLTRFILPVAMVILMVIPWTIRNYVAFDQIVPLNTNSGFAFFWGNHPRYGTKFIPILPSGEYYRMIPQELQEQGLNEAQMDSALLSEAFKIITADPGRYLLLSLSRIPTYFKFWPSGESGMVSNISRVGSFGLFLPFMLYGLFLSIKQPFASWHERLASPFTLMFLFMLVYTGIHILTWTLIRYRLPVDAILAIFAGYGLLNIVERVMARRQAAQVTAVS</sequence>
<keyword evidence="5 8" id="KW-0812">Transmembrane</keyword>
<dbReference type="PANTHER" id="PTHR33908">
    <property type="entry name" value="MANNOSYLTRANSFERASE YKCB-RELATED"/>
    <property type="match status" value="1"/>
</dbReference>
<dbReference type="GO" id="GO:0008610">
    <property type="term" value="P:lipid biosynthetic process"/>
    <property type="evidence" value="ECO:0007669"/>
    <property type="project" value="UniProtKB-ARBA"/>
</dbReference>
<evidence type="ECO:0000313" key="9">
    <source>
        <dbReference type="EMBL" id="VAW33116.1"/>
    </source>
</evidence>
<keyword evidence="7 8" id="KW-0472">Membrane</keyword>
<feature type="transmembrane region" description="Helical" evidence="8">
    <location>
        <begin position="103"/>
        <end position="122"/>
    </location>
</feature>
<feature type="transmembrane region" description="Helical" evidence="8">
    <location>
        <begin position="151"/>
        <end position="170"/>
    </location>
</feature>
<evidence type="ECO:0000256" key="4">
    <source>
        <dbReference type="ARBA" id="ARBA00022679"/>
    </source>
</evidence>
<keyword evidence="2" id="KW-1003">Cell membrane</keyword>
<evidence type="ECO:0000256" key="7">
    <source>
        <dbReference type="ARBA" id="ARBA00023136"/>
    </source>
</evidence>
<evidence type="ECO:0000256" key="5">
    <source>
        <dbReference type="ARBA" id="ARBA00022692"/>
    </source>
</evidence>
<gene>
    <name evidence="9" type="ORF">MNBD_CHLOROFLEXI01-1635</name>
</gene>
<accession>A0A3B0VLT5</accession>
<evidence type="ECO:0000256" key="1">
    <source>
        <dbReference type="ARBA" id="ARBA00004651"/>
    </source>
</evidence>
<comment type="subcellular location">
    <subcellularLocation>
        <location evidence="1">Cell membrane</location>
        <topology evidence="1">Multi-pass membrane protein</topology>
    </subcellularLocation>
</comment>
<dbReference type="GO" id="GO:0005886">
    <property type="term" value="C:plasma membrane"/>
    <property type="evidence" value="ECO:0007669"/>
    <property type="project" value="UniProtKB-SubCell"/>
</dbReference>
<protein>
    <recommendedName>
        <fullName evidence="10">Glycosyltransferase RgtA/B/C/D-like domain-containing protein</fullName>
    </recommendedName>
</protein>
<keyword evidence="4" id="KW-0808">Transferase</keyword>
<keyword evidence="6 8" id="KW-1133">Transmembrane helix</keyword>
<dbReference type="AlphaFoldDB" id="A0A3B0VLT5"/>
<evidence type="ECO:0000256" key="2">
    <source>
        <dbReference type="ARBA" id="ARBA00022475"/>
    </source>
</evidence>
<feature type="transmembrane region" description="Helical" evidence="8">
    <location>
        <begin position="205"/>
        <end position="233"/>
    </location>
</feature>
<feature type="transmembrane region" description="Helical" evidence="8">
    <location>
        <begin position="365"/>
        <end position="383"/>
    </location>
</feature>
<feature type="transmembrane region" description="Helical" evidence="8">
    <location>
        <begin position="239"/>
        <end position="258"/>
    </location>
</feature>
<evidence type="ECO:0000256" key="6">
    <source>
        <dbReference type="ARBA" id="ARBA00022989"/>
    </source>
</evidence>
<reference evidence="9" key="1">
    <citation type="submission" date="2018-06" db="EMBL/GenBank/DDBJ databases">
        <authorList>
            <person name="Zhirakovskaya E."/>
        </authorList>
    </citation>
    <scope>NUCLEOTIDE SEQUENCE</scope>
</reference>
<dbReference type="EMBL" id="UOEU01000421">
    <property type="protein sequence ID" value="VAW33116.1"/>
    <property type="molecule type" value="Genomic_DNA"/>
</dbReference>
<organism evidence="9">
    <name type="scientific">hydrothermal vent metagenome</name>
    <dbReference type="NCBI Taxonomy" id="652676"/>
    <lineage>
        <taxon>unclassified sequences</taxon>
        <taxon>metagenomes</taxon>
        <taxon>ecological metagenomes</taxon>
    </lineage>
</organism>
<keyword evidence="3" id="KW-0328">Glycosyltransferase</keyword>
<proteinExistence type="predicted"/>
<evidence type="ECO:0000256" key="8">
    <source>
        <dbReference type="SAM" id="Phobius"/>
    </source>
</evidence>
<feature type="transmembrane region" description="Helical" evidence="8">
    <location>
        <begin position="15"/>
        <end position="36"/>
    </location>
</feature>
<feature type="transmembrane region" description="Helical" evidence="8">
    <location>
        <begin position="395"/>
        <end position="415"/>
    </location>
</feature>
<evidence type="ECO:0000256" key="3">
    <source>
        <dbReference type="ARBA" id="ARBA00022676"/>
    </source>
</evidence>
<dbReference type="InterPro" id="IPR050297">
    <property type="entry name" value="LipidA_mod_glycosyltrf_83"/>
</dbReference>
<evidence type="ECO:0008006" key="10">
    <source>
        <dbReference type="Google" id="ProtNLM"/>
    </source>
</evidence>
<feature type="transmembrane region" description="Helical" evidence="8">
    <location>
        <begin position="421"/>
        <end position="441"/>
    </location>
</feature>
<name>A0A3B0VLT5_9ZZZZ</name>
<dbReference type="GO" id="GO:0016763">
    <property type="term" value="F:pentosyltransferase activity"/>
    <property type="evidence" value="ECO:0007669"/>
    <property type="project" value="TreeGrafter"/>
</dbReference>